<proteinExistence type="predicted"/>
<dbReference type="KEGG" id="hale:G3A49_04045"/>
<evidence type="ECO:0000256" key="1">
    <source>
        <dbReference type="SAM" id="MobiDB-lite"/>
    </source>
</evidence>
<name>A0A6C0UMY6_HALVO</name>
<accession>A0A6C0UMY6</accession>
<evidence type="ECO:0000313" key="3">
    <source>
        <dbReference type="Proteomes" id="UP000465667"/>
    </source>
</evidence>
<reference evidence="2 3" key="1">
    <citation type="submission" date="2020-02" db="EMBL/GenBank/DDBJ databases">
        <title>Whole genome sequence of Haloferax alexandrinus pws1.</title>
        <authorList>
            <person name="Verma D.K."/>
            <person name="Gopal K."/>
            <person name="Prasad E.S."/>
        </authorList>
    </citation>
    <scope>NUCLEOTIDE SEQUENCE [LARGE SCALE GENOMIC DNA]</scope>
    <source>
        <strain evidence="3">wsp1</strain>
    </source>
</reference>
<sequence length="81" mass="8572">MLRGTPGSDAGGRAARARDGTTCGGEPTVATISLPAVACFEPNRPHGGCDADEHPDDKMTHDRRRGHDRRPAPDGPEGREQ</sequence>
<feature type="compositionally biased region" description="Basic and acidic residues" evidence="1">
    <location>
        <begin position="69"/>
        <end position="81"/>
    </location>
</feature>
<feature type="compositionally biased region" description="Basic and acidic residues" evidence="1">
    <location>
        <begin position="43"/>
        <end position="60"/>
    </location>
</feature>
<protein>
    <submittedName>
        <fullName evidence="2">Uncharacterized protein</fullName>
    </submittedName>
</protein>
<evidence type="ECO:0000313" key="2">
    <source>
        <dbReference type="EMBL" id="QIB76597.1"/>
    </source>
</evidence>
<organism evidence="2 3">
    <name type="scientific">Haloferax volcanii</name>
    <name type="common">Halobacterium volcanii</name>
    <dbReference type="NCBI Taxonomy" id="2246"/>
    <lineage>
        <taxon>Archaea</taxon>
        <taxon>Methanobacteriati</taxon>
        <taxon>Methanobacteriota</taxon>
        <taxon>Stenosarchaea group</taxon>
        <taxon>Halobacteria</taxon>
        <taxon>Halobacteriales</taxon>
        <taxon>Haloferacaceae</taxon>
        <taxon>Haloferax</taxon>
    </lineage>
</organism>
<feature type="region of interest" description="Disordered" evidence="1">
    <location>
        <begin position="40"/>
        <end position="81"/>
    </location>
</feature>
<dbReference type="Proteomes" id="UP000465667">
    <property type="component" value="Chromosome"/>
</dbReference>
<dbReference type="AlphaFoldDB" id="A0A6C0UMY6"/>
<dbReference type="EMBL" id="CP048738">
    <property type="protein sequence ID" value="QIB76597.1"/>
    <property type="molecule type" value="Genomic_DNA"/>
</dbReference>
<dbReference type="GeneID" id="44082552"/>
<feature type="region of interest" description="Disordered" evidence="1">
    <location>
        <begin position="1"/>
        <end position="28"/>
    </location>
</feature>
<dbReference type="RefSeq" id="WP_163488313.1">
    <property type="nucleotide sequence ID" value="NZ_CP048738.1"/>
</dbReference>
<gene>
    <name evidence="2" type="ORF">G3A49_04045</name>
</gene>